<dbReference type="InterPro" id="IPR011032">
    <property type="entry name" value="GroES-like_sf"/>
</dbReference>
<protein>
    <submittedName>
        <fullName evidence="4">Quinone oxidoreductase</fullName>
    </submittedName>
</protein>
<dbReference type="CDD" id="cd08249">
    <property type="entry name" value="enoyl_reductase_like"/>
    <property type="match status" value="1"/>
</dbReference>
<dbReference type="PANTHER" id="PTHR45348:SF2">
    <property type="entry name" value="ZINC-TYPE ALCOHOL DEHYDROGENASE-LIKE PROTEIN C2E1P3.01"/>
    <property type="match status" value="1"/>
</dbReference>
<dbReference type="Gene3D" id="3.90.180.10">
    <property type="entry name" value="Medium-chain alcohol dehydrogenases, catalytic domain"/>
    <property type="match status" value="1"/>
</dbReference>
<proteinExistence type="inferred from homology"/>
<dbReference type="SUPFAM" id="SSF50129">
    <property type="entry name" value="GroES-like"/>
    <property type="match status" value="1"/>
</dbReference>
<dbReference type="InterPro" id="IPR020843">
    <property type="entry name" value="ER"/>
</dbReference>
<dbReference type="SMART" id="SM00829">
    <property type="entry name" value="PKS_ER"/>
    <property type="match status" value="1"/>
</dbReference>
<reference evidence="5" key="1">
    <citation type="journal article" date="2010" name="Genome Res.">
        <title>Population genomic sequencing of Coccidioides fungi reveals recent hybridization and transposon control.</title>
        <authorList>
            <person name="Neafsey D.E."/>
            <person name="Barker B.M."/>
            <person name="Sharpton T.J."/>
            <person name="Stajich J.E."/>
            <person name="Park D.J."/>
            <person name="Whiston E."/>
            <person name="Hung C.-Y."/>
            <person name="McMahan C."/>
            <person name="White J."/>
            <person name="Sykes S."/>
            <person name="Heiman D."/>
            <person name="Young S."/>
            <person name="Zeng Q."/>
            <person name="Abouelleil A."/>
            <person name="Aftuck L."/>
            <person name="Bessette D."/>
            <person name="Brown A."/>
            <person name="FitzGerald M."/>
            <person name="Lui A."/>
            <person name="Macdonald J.P."/>
            <person name="Priest M."/>
            <person name="Orbach M.J."/>
            <person name="Galgiani J.N."/>
            <person name="Kirkland T.N."/>
            <person name="Cole G.T."/>
            <person name="Birren B.W."/>
            <person name="Henn M.R."/>
            <person name="Taylor J.W."/>
            <person name="Rounsley S.D."/>
        </authorList>
    </citation>
    <scope>NUCLEOTIDE SEQUENCE [LARGE SCALE GENOMIC DNA]</scope>
    <source>
        <strain evidence="5">RMSCC 2394</strain>
    </source>
</reference>
<dbReference type="InterPro" id="IPR013154">
    <property type="entry name" value="ADH-like_N"/>
</dbReference>
<keyword evidence="2" id="KW-0560">Oxidoreductase</keyword>
<gene>
    <name evidence="4" type="ORF">CIRG_03950</name>
</gene>
<organism evidence="4 5">
    <name type="scientific">Coccidioides immitis RMSCC 2394</name>
    <dbReference type="NCBI Taxonomy" id="404692"/>
    <lineage>
        <taxon>Eukaryota</taxon>
        <taxon>Fungi</taxon>
        <taxon>Dikarya</taxon>
        <taxon>Ascomycota</taxon>
        <taxon>Pezizomycotina</taxon>
        <taxon>Eurotiomycetes</taxon>
        <taxon>Eurotiomycetidae</taxon>
        <taxon>Onygenales</taxon>
        <taxon>Onygenaceae</taxon>
        <taxon>Coccidioides</taxon>
    </lineage>
</organism>
<feature type="domain" description="Enoyl reductase (ER)" evidence="3">
    <location>
        <begin position="14"/>
        <end position="337"/>
    </location>
</feature>
<evidence type="ECO:0000256" key="1">
    <source>
        <dbReference type="ARBA" id="ARBA00008072"/>
    </source>
</evidence>
<sequence>MACNSAAWLTAAKATPFEVKPAPLWTPGENEILVRNHAVAINPVDGSLQAFAWWPLEYPTILGQDVAGVVKDVGPNVTRFKRGDRIVGHAVGMATKRNQDNGFQAYTIVQTNMAAELPESISFQDAAVIPLAFSTASCGLFQDAFLKLQPPTEPPQNPTGETLLVWGGSSSVGSNAIQLAIAAGYEVIVTASPKNFNYVKKLGAAQVFDYSNPTIVDELVDAFKGRTVAGAMDCIGAAATKACAEVVQKSSGRKFVSTTKGGFEEPPEGVAVKNVFGTTLKDNNVGKMVYVDFLSKALRAGSFVPAPAPLVVGKGLESVQGGVDIIRKGVSAQKLVVLL</sequence>
<dbReference type="STRING" id="404692.A0A0J6YB28"/>
<dbReference type="Pfam" id="PF08240">
    <property type="entry name" value="ADH_N"/>
    <property type="match status" value="1"/>
</dbReference>
<dbReference type="Pfam" id="PF00107">
    <property type="entry name" value="ADH_zinc_N"/>
    <property type="match status" value="1"/>
</dbReference>
<dbReference type="InterPro" id="IPR036291">
    <property type="entry name" value="NAD(P)-bd_dom_sf"/>
</dbReference>
<dbReference type="EMBL" id="DS028094">
    <property type="protein sequence ID" value="KMP04259.1"/>
    <property type="molecule type" value="Genomic_DNA"/>
</dbReference>
<dbReference type="InterPro" id="IPR013149">
    <property type="entry name" value="ADH-like_C"/>
</dbReference>
<comment type="similarity">
    <text evidence="1">Belongs to the zinc-containing alcohol dehydrogenase family.</text>
</comment>
<dbReference type="PANTHER" id="PTHR45348">
    <property type="entry name" value="HYPOTHETICAL OXIDOREDUCTASE (EUROFUNG)"/>
    <property type="match status" value="1"/>
</dbReference>
<accession>A0A0J6YB28</accession>
<evidence type="ECO:0000256" key="2">
    <source>
        <dbReference type="ARBA" id="ARBA00023002"/>
    </source>
</evidence>
<dbReference type="InterPro" id="IPR047122">
    <property type="entry name" value="Trans-enoyl_RdTase-like"/>
</dbReference>
<name>A0A0J6YB28_COCIT</name>
<dbReference type="SUPFAM" id="SSF51735">
    <property type="entry name" value="NAD(P)-binding Rossmann-fold domains"/>
    <property type="match status" value="1"/>
</dbReference>
<dbReference type="Proteomes" id="UP000054565">
    <property type="component" value="Unassembled WGS sequence"/>
</dbReference>
<evidence type="ECO:0000259" key="3">
    <source>
        <dbReference type="SMART" id="SM00829"/>
    </source>
</evidence>
<dbReference type="GO" id="GO:0016651">
    <property type="term" value="F:oxidoreductase activity, acting on NAD(P)H"/>
    <property type="evidence" value="ECO:0007669"/>
    <property type="project" value="InterPro"/>
</dbReference>
<evidence type="ECO:0000313" key="5">
    <source>
        <dbReference type="Proteomes" id="UP000054565"/>
    </source>
</evidence>
<evidence type="ECO:0000313" key="4">
    <source>
        <dbReference type="EMBL" id="KMP04259.1"/>
    </source>
</evidence>
<dbReference type="Gene3D" id="3.40.50.720">
    <property type="entry name" value="NAD(P)-binding Rossmann-like Domain"/>
    <property type="match status" value="1"/>
</dbReference>
<dbReference type="OrthoDB" id="48317at2759"/>
<dbReference type="AlphaFoldDB" id="A0A0J6YB28"/>